<reference evidence="2" key="1">
    <citation type="submission" date="2020-06" db="EMBL/GenBank/DDBJ databases">
        <title>WGS assembly of Ceratodon purpureus strain R40.</title>
        <authorList>
            <person name="Carey S.B."/>
            <person name="Jenkins J."/>
            <person name="Shu S."/>
            <person name="Lovell J.T."/>
            <person name="Sreedasyam A."/>
            <person name="Maumus F."/>
            <person name="Tiley G.P."/>
            <person name="Fernandez-Pozo N."/>
            <person name="Barry K."/>
            <person name="Chen C."/>
            <person name="Wang M."/>
            <person name="Lipzen A."/>
            <person name="Daum C."/>
            <person name="Saski C.A."/>
            <person name="Payton A.C."/>
            <person name="Mcbreen J.C."/>
            <person name="Conrad R.E."/>
            <person name="Kollar L.M."/>
            <person name="Olsson S."/>
            <person name="Huttunen S."/>
            <person name="Landis J.B."/>
            <person name="Wickett N.J."/>
            <person name="Johnson M.G."/>
            <person name="Rensing S.A."/>
            <person name="Grimwood J."/>
            <person name="Schmutz J."/>
            <person name="Mcdaniel S.F."/>
        </authorList>
    </citation>
    <scope>NUCLEOTIDE SEQUENCE</scope>
    <source>
        <strain evidence="2">R40</strain>
    </source>
</reference>
<proteinExistence type="predicted"/>
<sequence>MSTEHQEGEEEAVTATAAGGSEQDRECLWSKLPPELLVKVSFLSVPTLFRCRAVCKKWNNLITSPEFAALCAQAPIEKSHVILVGLPGLSSLWLAYMYDTRANKWCHPIDLKFLQPHWELIFGDATKGLVRRRVLAASGSMACVSATYIKGSEALVACNPVRKTFEVLPLVGSCASFGACGLVHITVDAPTASYKIFYLEFLFDSGEMTASEDKCSQFHVYESSVGEWRILSRIAKGLYHEQSVDRCSMVHFNDVIYVLWYEDLPTSYRGNGKHVLMAYHLLQGMWKEVGCEFSTSLRRVKLLVSGQWLLLVGALEDTYHIWKLHITTNEYYEIARMPDFYTRRMLDDPFNALICGYGESVFLMSAKGKPVLYDLATGNWQRLPSLSSTLQDTLPQFIRSNLFENFIDFCMDVPLSY</sequence>
<accession>A0A8T0J0X1</accession>
<dbReference type="PANTHER" id="PTHR31672:SF2">
    <property type="entry name" value="F-BOX DOMAIN-CONTAINING PROTEIN"/>
    <property type="match status" value="1"/>
</dbReference>
<dbReference type="EMBL" id="CM026422">
    <property type="protein sequence ID" value="KAG0588842.1"/>
    <property type="molecule type" value="Genomic_DNA"/>
</dbReference>
<name>A0A8T0J0X1_CERPU</name>
<dbReference type="Pfam" id="PF12937">
    <property type="entry name" value="F-box-like"/>
    <property type="match status" value="1"/>
</dbReference>
<evidence type="ECO:0000313" key="3">
    <source>
        <dbReference type="Proteomes" id="UP000822688"/>
    </source>
</evidence>
<dbReference type="SMART" id="SM00256">
    <property type="entry name" value="FBOX"/>
    <property type="match status" value="1"/>
</dbReference>
<protein>
    <recommendedName>
        <fullName evidence="1">F-box domain-containing protein</fullName>
    </recommendedName>
</protein>
<comment type="caution">
    <text evidence="2">The sequence shown here is derived from an EMBL/GenBank/DDBJ whole genome shotgun (WGS) entry which is preliminary data.</text>
</comment>
<dbReference type="PANTHER" id="PTHR31672">
    <property type="entry name" value="BNACNNG10540D PROTEIN"/>
    <property type="match status" value="1"/>
</dbReference>
<dbReference type="InterPro" id="IPR015915">
    <property type="entry name" value="Kelch-typ_b-propeller"/>
</dbReference>
<dbReference type="Gene3D" id="1.20.1280.50">
    <property type="match status" value="1"/>
</dbReference>
<dbReference type="InterPro" id="IPR001810">
    <property type="entry name" value="F-box_dom"/>
</dbReference>
<gene>
    <name evidence="2" type="ORF">KC19_2G273500</name>
</gene>
<organism evidence="2 3">
    <name type="scientific">Ceratodon purpureus</name>
    <name type="common">Fire moss</name>
    <name type="synonym">Dicranum purpureum</name>
    <dbReference type="NCBI Taxonomy" id="3225"/>
    <lineage>
        <taxon>Eukaryota</taxon>
        <taxon>Viridiplantae</taxon>
        <taxon>Streptophyta</taxon>
        <taxon>Embryophyta</taxon>
        <taxon>Bryophyta</taxon>
        <taxon>Bryophytina</taxon>
        <taxon>Bryopsida</taxon>
        <taxon>Dicranidae</taxon>
        <taxon>Pseudoditrichales</taxon>
        <taxon>Ditrichaceae</taxon>
        <taxon>Ceratodon</taxon>
    </lineage>
</organism>
<dbReference type="InterPro" id="IPR011043">
    <property type="entry name" value="Gal_Oxase/kelch_b-propeller"/>
</dbReference>
<feature type="domain" description="F-box" evidence="1">
    <location>
        <begin position="32"/>
        <end position="71"/>
    </location>
</feature>
<keyword evidence="3" id="KW-1185">Reference proteome</keyword>
<dbReference type="SUPFAM" id="SSF50965">
    <property type="entry name" value="Galactose oxidase, central domain"/>
    <property type="match status" value="1"/>
</dbReference>
<dbReference type="InterPro" id="IPR050796">
    <property type="entry name" value="SCF_F-box_component"/>
</dbReference>
<dbReference type="Proteomes" id="UP000822688">
    <property type="component" value="Chromosome 2"/>
</dbReference>
<dbReference type="InterPro" id="IPR036047">
    <property type="entry name" value="F-box-like_dom_sf"/>
</dbReference>
<dbReference type="Gene3D" id="2.120.10.80">
    <property type="entry name" value="Kelch-type beta propeller"/>
    <property type="match status" value="1"/>
</dbReference>
<evidence type="ECO:0000313" key="2">
    <source>
        <dbReference type="EMBL" id="KAG0588842.1"/>
    </source>
</evidence>
<evidence type="ECO:0000259" key="1">
    <source>
        <dbReference type="SMART" id="SM00256"/>
    </source>
</evidence>
<dbReference type="SUPFAM" id="SSF81383">
    <property type="entry name" value="F-box domain"/>
    <property type="match status" value="1"/>
</dbReference>
<dbReference type="AlphaFoldDB" id="A0A8T0J0X1"/>